<organism evidence="2 3">
    <name type="scientific">Streptomyces machairae</name>
    <dbReference type="NCBI Taxonomy" id="3134109"/>
    <lineage>
        <taxon>Bacteria</taxon>
        <taxon>Bacillati</taxon>
        <taxon>Actinomycetota</taxon>
        <taxon>Actinomycetes</taxon>
        <taxon>Kitasatosporales</taxon>
        <taxon>Streptomycetaceae</taxon>
        <taxon>Streptomyces</taxon>
    </lineage>
</organism>
<evidence type="ECO:0000256" key="1">
    <source>
        <dbReference type="SAM" id="MobiDB-lite"/>
    </source>
</evidence>
<feature type="compositionally biased region" description="Polar residues" evidence="1">
    <location>
        <begin position="62"/>
        <end position="79"/>
    </location>
</feature>
<comment type="caution">
    <text evidence="2">The sequence shown here is derived from an EMBL/GenBank/DDBJ whole genome shotgun (WGS) entry which is preliminary data.</text>
</comment>
<dbReference type="EMBL" id="JBBKAK010000001">
    <property type="protein sequence ID" value="MEJ8671916.1"/>
    <property type="molecule type" value="Genomic_DNA"/>
</dbReference>
<feature type="region of interest" description="Disordered" evidence="1">
    <location>
        <begin position="1"/>
        <end position="32"/>
    </location>
</feature>
<reference evidence="2 3" key="1">
    <citation type="submission" date="2024-03" db="EMBL/GenBank/DDBJ databases">
        <title>Novel Streptomyces species of biotechnological and ecological value are a feature of Machair soil.</title>
        <authorList>
            <person name="Prole J.R."/>
            <person name="Goodfellow M."/>
            <person name="Allenby N."/>
            <person name="Ward A.C."/>
        </authorList>
    </citation>
    <scope>NUCLEOTIDE SEQUENCE [LARGE SCALE GENOMIC DNA]</scope>
    <source>
        <strain evidence="2 3">MS1.AVA.1</strain>
    </source>
</reference>
<feature type="region of interest" description="Disordered" evidence="1">
    <location>
        <begin position="51"/>
        <end position="79"/>
    </location>
</feature>
<evidence type="ECO:0000313" key="2">
    <source>
        <dbReference type="EMBL" id="MEJ8671916.1"/>
    </source>
</evidence>
<name>A0ABU8USQ2_9ACTN</name>
<gene>
    <name evidence="2" type="ORF">WKI71_36800</name>
</gene>
<evidence type="ECO:0000313" key="3">
    <source>
        <dbReference type="Proteomes" id="UP001376459"/>
    </source>
</evidence>
<keyword evidence="3" id="KW-1185">Reference proteome</keyword>
<proteinExistence type="predicted"/>
<accession>A0ABU8USQ2</accession>
<dbReference type="Proteomes" id="UP001376459">
    <property type="component" value="Unassembled WGS sequence"/>
</dbReference>
<protein>
    <submittedName>
        <fullName evidence="2">Uncharacterized protein</fullName>
    </submittedName>
</protein>
<sequence length="79" mass="8502">MNFDDLATLPNTQASSEPSREQKRRAVAHAFDHARDKGDFKDLVDALGLLPSRPKPRRASVPATTTADCPINTTTGGTP</sequence>